<reference evidence="1 2" key="1">
    <citation type="submission" date="2018-03" db="EMBL/GenBank/DDBJ databases">
        <title>Draft Genome Sequences of the Obligatory Marine Myxobacteria Enhygromyxa salina SWB005.</title>
        <authorList>
            <person name="Poehlein A."/>
            <person name="Moghaddam J.A."/>
            <person name="Harms H."/>
            <person name="Alanjari M."/>
            <person name="Koenig G.M."/>
            <person name="Daniel R."/>
            <person name="Schaeberle T.F."/>
        </authorList>
    </citation>
    <scope>NUCLEOTIDE SEQUENCE [LARGE SCALE GENOMIC DNA]</scope>
    <source>
        <strain evidence="1 2">SWB005</strain>
    </source>
</reference>
<proteinExistence type="predicted"/>
<evidence type="ECO:0000313" key="1">
    <source>
        <dbReference type="EMBL" id="PRQ03889.1"/>
    </source>
</evidence>
<gene>
    <name evidence="1" type="ORF">ENSA5_12580</name>
</gene>
<dbReference type="AlphaFoldDB" id="A0A2S9YFL5"/>
<accession>A0A2S9YFL5</accession>
<comment type="caution">
    <text evidence="1">The sequence shown here is derived from an EMBL/GenBank/DDBJ whole genome shotgun (WGS) entry which is preliminary data.</text>
</comment>
<protein>
    <submittedName>
        <fullName evidence="1">Uncharacterized protein</fullName>
    </submittedName>
</protein>
<dbReference type="Proteomes" id="UP000237968">
    <property type="component" value="Unassembled WGS sequence"/>
</dbReference>
<evidence type="ECO:0000313" key="2">
    <source>
        <dbReference type="Proteomes" id="UP000237968"/>
    </source>
</evidence>
<name>A0A2S9YFL5_9BACT</name>
<sequence length="100" mass="10882">MSTPESSPLMRLIFSGMACCTASTLRWRLSLVAIDAPMNATHSVRMSPSGWAHASPAGKRPHWKLYSPARLSSMHSYCSTLPVPNSNTVRPQATRIVTAV</sequence>
<organism evidence="1 2">
    <name type="scientific">Enhygromyxa salina</name>
    <dbReference type="NCBI Taxonomy" id="215803"/>
    <lineage>
        <taxon>Bacteria</taxon>
        <taxon>Pseudomonadati</taxon>
        <taxon>Myxococcota</taxon>
        <taxon>Polyangia</taxon>
        <taxon>Nannocystales</taxon>
        <taxon>Nannocystaceae</taxon>
        <taxon>Enhygromyxa</taxon>
    </lineage>
</organism>
<keyword evidence="2" id="KW-1185">Reference proteome</keyword>
<dbReference type="EMBL" id="PVNK01000068">
    <property type="protein sequence ID" value="PRQ03889.1"/>
    <property type="molecule type" value="Genomic_DNA"/>
</dbReference>